<dbReference type="InterPro" id="IPR011990">
    <property type="entry name" value="TPR-like_helical_dom_sf"/>
</dbReference>
<keyword evidence="1" id="KW-0677">Repeat</keyword>
<feature type="domain" description="EMC2 TPR-like" evidence="4">
    <location>
        <begin position="113"/>
        <end position="225"/>
    </location>
</feature>
<sequence length="331" mass="37087">MVGAEEAARLDRLEIQVENGGGGAWEYLCLVHKLKPRRSDKVLKHGLAILNDPKARSNLGGEEWTLYEQVAFAAFDCQQHNVAKVFSLSLPLPLHMCDCVAVLSKEFPGSLRVGRLEGMLLEAENSWAEAEKVYARLLEDNPLDQIIYKRKVAIAKAQGDLKVAVDFLNKYLEIFMSDHDAWRELAEIYVSLQMYKQAAFCYEELLLSQPTVSLYHLAYAEASSLQLWFLLTAFIEQVLYTMGGLENLLTAKKYYASATTLSGGKNTRALYGICLCSAAISQLTKGRSKEEKESSDLPSLAAEALLRDYKYRAPKKLPLLNSMLKNMKLSS</sequence>
<dbReference type="Proteomes" id="UP000734854">
    <property type="component" value="Unassembled WGS sequence"/>
</dbReference>
<evidence type="ECO:0000313" key="6">
    <source>
        <dbReference type="EMBL" id="KAG6509120.1"/>
    </source>
</evidence>
<dbReference type="Gene3D" id="1.25.40.10">
    <property type="entry name" value="Tetratricopeptide repeat domain"/>
    <property type="match status" value="1"/>
</dbReference>
<dbReference type="InterPro" id="IPR055217">
    <property type="entry name" value="TPR_EMC2"/>
</dbReference>
<keyword evidence="7" id="KW-1185">Reference proteome</keyword>
<evidence type="ECO:0000256" key="1">
    <source>
        <dbReference type="ARBA" id="ARBA00022737"/>
    </source>
</evidence>
<accession>A0A8J5GPN7</accession>
<keyword evidence="3" id="KW-0256">Endoplasmic reticulum</keyword>
<keyword evidence="2" id="KW-0802">TPR repeat</keyword>
<dbReference type="Pfam" id="PF22890">
    <property type="entry name" value="TPR_EMC2"/>
    <property type="match status" value="1"/>
</dbReference>
<dbReference type="EMBL" id="JACMSC010000009">
    <property type="protein sequence ID" value="KAG6509120.1"/>
    <property type="molecule type" value="Genomic_DNA"/>
</dbReference>
<gene>
    <name evidence="5" type="ORF">ZIOFF_034508</name>
    <name evidence="6" type="ORF">ZIOFF_034511</name>
</gene>
<comment type="subunit">
    <text evidence="3">Component of the ER membrane protein complex (EMC).</text>
</comment>
<evidence type="ECO:0000259" key="4">
    <source>
        <dbReference type="Pfam" id="PF22890"/>
    </source>
</evidence>
<dbReference type="SUPFAM" id="SSF48452">
    <property type="entry name" value="TPR-like"/>
    <property type="match status" value="1"/>
</dbReference>
<evidence type="ECO:0000313" key="7">
    <source>
        <dbReference type="Proteomes" id="UP000734854"/>
    </source>
</evidence>
<keyword evidence="3" id="KW-0472">Membrane</keyword>
<reference evidence="5 7" key="1">
    <citation type="submission" date="2020-08" db="EMBL/GenBank/DDBJ databases">
        <title>Plant Genome Project.</title>
        <authorList>
            <person name="Zhang R.-G."/>
        </authorList>
    </citation>
    <scope>NUCLEOTIDE SEQUENCE [LARGE SCALE GENOMIC DNA]</scope>
    <source>
        <tissue evidence="5">Rhizome</tissue>
    </source>
</reference>
<evidence type="ECO:0000256" key="2">
    <source>
        <dbReference type="ARBA" id="ARBA00022803"/>
    </source>
</evidence>
<organism evidence="5 7">
    <name type="scientific">Zingiber officinale</name>
    <name type="common">Ginger</name>
    <name type="synonym">Amomum zingiber</name>
    <dbReference type="NCBI Taxonomy" id="94328"/>
    <lineage>
        <taxon>Eukaryota</taxon>
        <taxon>Viridiplantae</taxon>
        <taxon>Streptophyta</taxon>
        <taxon>Embryophyta</taxon>
        <taxon>Tracheophyta</taxon>
        <taxon>Spermatophyta</taxon>
        <taxon>Magnoliopsida</taxon>
        <taxon>Liliopsida</taxon>
        <taxon>Zingiberales</taxon>
        <taxon>Zingiberaceae</taxon>
        <taxon>Zingiber</taxon>
    </lineage>
</organism>
<dbReference type="FunFam" id="1.25.40.10:FF:000326">
    <property type="entry name" value="ER membrane protein complex subunit 2"/>
    <property type="match status" value="1"/>
</dbReference>
<comment type="function">
    <text evidence="3">Part of the endoplasmic reticulum membrane protein complex (EMC) that enables the energy-independent insertion into endoplasmic reticulum membranes of newly synthesized membrane proteins.</text>
</comment>
<name>A0A8J5GPN7_ZINOF</name>
<evidence type="ECO:0000313" key="5">
    <source>
        <dbReference type="EMBL" id="KAG6509117.1"/>
    </source>
</evidence>
<evidence type="ECO:0000256" key="3">
    <source>
        <dbReference type="RuleBase" id="RU367091"/>
    </source>
</evidence>
<dbReference type="GO" id="GO:0072546">
    <property type="term" value="C:EMC complex"/>
    <property type="evidence" value="ECO:0007669"/>
    <property type="project" value="UniProtKB-UniRule"/>
</dbReference>
<comment type="subcellular location">
    <subcellularLocation>
        <location evidence="3">Endoplasmic reticulum membrane</location>
        <topology evidence="3">Peripheral membrane protein</topology>
        <orientation evidence="3">Cytoplasmic side</orientation>
    </subcellularLocation>
</comment>
<dbReference type="InterPro" id="IPR039856">
    <property type="entry name" value="EMC2-like"/>
</dbReference>
<protein>
    <recommendedName>
        <fullName evidence="3">ER membrane protein complex subunit 2</fullName>
    </recommendedName>
</protein>
<proteinExistence type="inferred from homology"/>
<dbReference type="EMBL" id="JACMSC010000009">
    <property type="protein sequence ID" value="KAG6509117.1"/>
    <property type="molecule type" value="Genomic_DNA"/>
</dbReference>
<comment type="caution">
    <text evidence="5">The sequence shown here is derived from an EMBL/GenBank/DDBJ whole genome shotgun (WGS) entry which is preliminary data.</text>
</comment>
<comment type="similarity">
    <text evidence="3">Belongs to the EMC2 family.</text>
</comment>
<dbReference type="AlphaFoldDB" id="A0A8J5GPN7"/>
<dbReference type="PANTHER" id="PTHR12760">
    <property type="entry name" value="TETRATRICOPEPTIDE REPEAT PROTEIN"/>
    <property type="match status" value="1"/>
</dbReference>